<evidence type="ECO:0000256" key="11">
    <source>
        <dbReference type="SAM" id="SignalP"/>
    </source>
</evidence>
<keyword evidence="8 10" id="KW-0472">Membrane</keyword>
<organism evidence="13 14">
    <name type="scientific">Candidatus Anaerobiospirillum pullistercoris</name>
    <dbReference type="NCBI Taxonomy" id="2838452"/>
    <lineage>
        <taxon>Bacteria</taxon>
        <taxon>Pseudomonadati</taxon>
        <taxon>Pseudomonadota</taxon>
        <taxon>Gammaproteobacteria</taxon>
        <taxon>Aeromonadales</taxon>
        <taxon>Succinivibrionaceae</taxon>
        <taxon>Anaerobiospirillum</taxon>
    </lineage>
</organism>
<keyword evidence="6" id="KW-0406">Ion transport</keyword>
<dbReference type="PRINTS" id="PR01021">
    <property type="entry name" value="OMPADOMAIN"/>
</dbReference>
<sequence>MKKNFLAATVAAALLAATSVASAAVPDTFYAGVRGGYIHTDWDSSASDYWQEGDNSGYGLGLFGGYSFNEYISLELGYNFWDSFGADSYDGLETKDLTIHGPEVSARLSFPLTASGTDIFLRGGAMYAFGTSSSDKVAPVVGAGVNFMLTDNVALRLGYDRYFSVYDDDNDTQGIDFDADWYYISLGYVFGDRSTPAPVEPQPITQTVTTTYSLDANTTFGFDSSVLSQQGKDAISQVVFDAQNANLDGAQYTVTGYTDRLGREAYNQRLSERRAQAVADELVAKGVPVGAISAVGMGSANPVSVGCDGLSRNDLIKCLAPDRRVEVQVTGTTTTTEQVSAQ</sequence>
<evidence type="ECO:0000256" key="4">
    <source>
        <dbReference type="ARBA" id="ARBA00022452"/>
    </source>
</evidence>
<evidence type="ECO:0000256" key="10">
    <source>
        <dbReference type="PROSITE-ProRule" id="PRU00473"/>
    </source>
</evidence>
<keyword evidence="5" id="KW-0812">Transmembrane</keyword>
<feature type="domain" description="OmpA-like" evidence="12">
    <location>
        <begin position="207"/>
        <end position="333"/>
    </location>
</feature>
<protein>
    <submittedName>
        <fullName evidence="13">OmpA family protein</fullName>
    </submittedName>
</protein>
<comment type="similarity">
    <text evidence="2">Belongs to the outer membrane OOP (TC 1.B.6) superfamily. OmpA family.</text>
</comment>
<keyword evidence="11" id="KW-0732">Signal</keyword>
<dbReference type="InterPro" id="IPR000498">
    <property type="entry name" value="OmpA-like_TM_dom"/>
</dbReference>
<proteinExistence type="inferred from homology"/>
<dbReference type="Pfam" id="PF01389">
    <property type="entry name" value="OmpA_membrane"/>
    <property type="match status" value="1"/>
</dbReference>
<dbReference type="GO" id="GO:0015288">
    <property type="term" value="F:porin activity"/>
    <property type="evidence" value="ECO:0007669"/>
    <property type="project" value="UniProtKB-KW"/>
</dbReference>
<feature type="signal peptide" evidence="11">
    <location>
        <begin position="1"/>
        <end position="23"/>
    </location>
</feature>
<evidence type="ECO:0000313" key="14">
    <source>
        <dbReference type="Proteomes" id="UP000886829"/>
    </source>
</evidence>
<dbReference type="InterPro" id="IPR011250">
    <property type="entry name" value="OMP/PagP_B-barrel"/>
</dbReference>
<dbReference type="InterPro" id="IPR006665">
    <property type="entry name" value="OmpA-like"/>
</dbReference>
<evidence type="ECO:0000259" key="12">
    <source>
        <dbReference type="PROSITE" id="PS51123"/>
    </source>
</evidence>
<dbReference type="PANTHER" id="PTHR30329:SF21">
    <property type="entry name" value="LIPOPROTEIN YIAD-RELATED"/>
    <property type="match status" value="1"/>
</dbReference>
<comment type="caution">
    <text evidence="13">The sequence shown here is derived from an EMBL/GenBank/DDBJ whole genome shotgun (WGS) entry which is preliminary data.</text>
</comment>
<evidence type="ECO:0000256" key="7">
    <source>
        <dbReference type="ARBA" id="ARBA00023114"/>
    </source>
</evidence>
<dbReference type="PROSITE" id="PS51123">
    <property type="entry name" value="OMPA_2"/>
    <property type="match status" value="1"/>
</dbReference>
<dbReference type="GO" id="GO:0009279">
    <property type="term" value="C:cell outer membrane"/>
    <property type="evidence" value="ECO:0007669"/>
    <property type="project" value="UniProtKB-SubCell"/>
</dbReference>
<dbReference type="GO" id="GO:0006811">
    <property type="term" value="P:monoatomic ion transport"/>
    <property type="evidence" value="ECO:0007669"/>
    <property type="project" value="UniProtKB-KW"/>
</dbReference>
<reference evidence="13" key="2">
    <citation type="submission" date="2021-04" db="EMBL/GenBank/DDBJ databases">
        <authorList>
            <person name="Gilroy R."/>
        </authorList>
    </citation>
    <scope>NUCLEOTIDE SEQUENCE</scope>
    <source>
        <strain evidence="13">USASDec5-558</strain>
    </source>
</reference>
<keyword evidence="3" id="KW-0813">Transport</keyword>
<dbReference type="Gene3D" id="3.30.1330.60">
    <property type="entry name" value="OmpA-like domain"/>
    <property type="match status" value="1"/>
</dbReference>
<evidence type="ECO:0000256" key="2">
    <source>
        <dbReference type="ARBA" id="ARBA00005710"/>
    </source>
</evidence>
<keyword evidence="7" id="KW-0626">Porin</keyword>
<keyword evidence="9" id="KW-0998">Cell outer membrane</keyword>
<dbReference type="SUPFAM" id="SSF103088">
    <property type="entry name" value="OmpA-like"/>
    <property type="match status" value="1"/>
</dbReference>
<dbReference type="AlphaFoldDB" id="A0A9D1WDF8"/>
<evidence type="ECO:0000313" key="13">
    <source>
        <dbReference type="EMBL" id="HIX57179.1"/>
    </source>
</evidence>
<dbReference type="InterPro" id="IPR036737">
    <property type="entry name" value="OmpA-like_sf"/>
</dbReference>
<reference evidence="13" key="1">
    <citation type="journal article" date="2021" name="PeerJ">
        <title>Extensive microbial diversity within the chicken gut microbiome revealed by metagenomics and culture.</title>
        <authorList>
            <person name="Gilroy R."/>
            <person name="Ravi A."/>
            <person name="Getino M."/>
            <person name="Pursley I."/>
            <person name="Horton D.L."/>
            <person name="Alikhan N.F."/>
            <person name="Baker D."/>
            <person name="Gharbi K."/>
            <person name="Hall N."/>
            <person name="Watson M."/>
            <person name="Adriaenssens E.M."/>
            <person name="Foster-Nyarko E."/>
            <person name="Jarju S."/>
            <person name="Secka A."/>
            <person name="Antonio M."/>
            <person name="Oren A."/>
            <person name="Chaudhuri R.R."/>
            <person name="La Ragione R."/>
            <person name="Hildebrand F."/>
            <person name="Pallen M.J."/>
        </authorList>
    </citation>
    <scope>NUCLEOTIDE SEQUENCE</scope>
    <source>
        <strain evidence="13">USASDec5-558</strain>
    </source>
</reference>
<evidence type="ECO:0000256" key="1">
    <source>
        <dbReference type="ARBA" id="ARBA00004571"/>
    </source>
</evidence>
<dbReference type="GO" id="GO:0046930">
    <property type="term" value="C:pore complex"/>
    <property type="evidence" value="ECO:0007669"/>
    <property type="project" value="UniProtKB-KW"/>
</dbReference>
<evidence type="ECO:0000256" key="9">
    <source>
        <dbReference type="ARBA" id="ARBA00023237"/>
    </source>
</evidence>
<dbReference type="Proteomes" id="UP000886829">
    <property type="component" value="Unassembled WGS sequence"/>
</dbReference>
<name>A0A9D1WDF8_9GAMM</name>
<dbReference type="InterPro" id="IPR006664">
    <property type="entry name" value="OMP_bac"/>
</dbReference>
<evidence type="ECO:0000256" key="5">
    <source>
        <dbReference type="ARBA" id="ARBA00022692"/>
    </source>
</evidence>
<gene>
    <name evidence="13" type="ORF">H9850_06880</name>
</gene>
<accession>A0A9D1WDF8</accession>
<dbReference type="Gene3D" id="2.40.160.20">
    <property type="match status" value="1"/>
</dbReference>
<evidence type="ECO:0000256" key="3">
    <source>
        <dbReference type="ARBA" id="ARBA00022448"/>
    </source>
</evidence>
<dbReference type="EMBL" id="DXEV01000137">
    <property type="protein sequence ID" value="HIX57179.1"/>
    <property type="molecule type" value="Genomic_DNA"/>
</dbReference>
<evidence type="ECO:0000256" key="8">
    <source>
        <dbReference type="ARBA" id="ARBA00023136"/>
    </source>
</evidence>
<keyword evidence="4" id="KW-1134">Transmembrane beta strand</keyword>
<comment type="subcellular location">
    <subcellularLocation>
        <location evidence="1">Cell outer membrane</location>
        <topology evidence="1">Multi-pass membrane protein</topology>
    </subcellularLocation>
</comment>
<dbReference type="Pfam" id="PF00691">
    <property type="entry name" value="OmpA"/>
    <property type="match status" value="1"/>
</dbReference>
<dbReference type="PANTHER" id="PTHR30329">
    <property type="entry name" value="STATOR ELEMENT OF FLAGELLAR MOTOR COMPLEX"/>
    <property type="match status" value="1"/>
</dbReference>
<dbReference type="SUPFAM" id="SSF56925">
    <property type="entry name" value="OMPA-like"/>
    <property type="match status" value="1"/>
</dbReference>
<dbReference type="CDD" id="cd07185">
    <property type="entry name" value="OmpA_C-like"/>
    <property type="match status" value="1"/>
</dbReference>
<evidence type="ECO:0000256" key="6">
    <source>
        <dbReference type="ARBA" id="ARBA00023065"/>
    </source>
</evidence>
<feature type="chain" id="PRO_5038516162" evidence="11">
    <location>
        <begin position="24"/>
        <end position="342"/>
    </location>
</feature>
<dbReference type="InterPro" id="IPR050330">
    <property type="entry name" value="Bact_OuterMem_StrucFunc"/>
</dbReference>